<dbReference type="EMBL" id="RBVX01000007">
    <property type="protein sequence ID" value="RSL33508.1"/>
    <property type="molecule type" value="Genomic_DNA"/>
</dbReference>
<evidence type="ECO:0000256" key="4">
    <source>
        <dbReference type="ARBA" id="ARBA00022777"/>
    </source>
</evidence>
<keyword evidence="2 8" id="KW-0808">Transferase</keyword>
<evidence type="ECO:0000256" key="6">
    <source>
        <dbReference type="ARBA" id="ARBA00038478"/>
    </source>
</evidence>
<dbReference type="EC" id="2.7.1.90" evidence="8"/>
<dbReference type="SUPFAM" id="SSF53784">
    <property type="entry name" value="Phosphofructokinase"/>
    <property type="match status" value="1"/>
</dbReference>
<dbReference type="InterPro" id="IPR000023">
    <property type="entry name" value="Phosphofructokinase_dom"/>
</dbReference>
<evidence type="ECO:0000256" key="2">
    <source>
        <dbReference type="ARBA" id="ARBA00022679"/>
    </source>
</evidence>
<comment type="cofactor">
    <cofactor evidence="1">
        <name>Mg(2+)</name>
        <dbReference type="ChEBI" id="CHEBI:18420"/>
    </cofactor>
</comment>
<dbReference type="GO" id="GO:0006002">
    <property type="term" value="P:fructose 6-phosphate metabolic process"/>
    <property type="evidence" value="ECO:0007669"/>
    <property type="project" value="InterPro"/>
</dbReference>
<dbReference type="GO" id="GO:0047334">
    <property type="term" value="F:diphosphate-fructose-6-phosphate 1-phosphotransferase activity"/>
    <property type="evidence" value="ECO:0007669"/>
    <property type="project" value="UniProtKB-EC"/>
</dbReference>
<keyword evidence="3" id="KW-0479">Metal-binding</keyword>
<dbReference type="Gene3D" id="3.40.50.450">
    <property type="match status" value="1"/>
</dbReference>
<gene>
    <name evidence="8" type="ORF">D7Z54_09300</name>
</gene>
<dbReference type="InterPro" id="IPR035966">
    <property type="entry name" value="PKF_sf"/>
</dbReference>
<dbReference type="NCBIfam" id="NF010675">
    <property type="entry name" value="PRK14072.1"/>
    <property type="match status" value="1"/>
</dbReference>
<name>A0A3R9P867_9BACI</name>
<evidence type="ECO:0000313" key="8">
    <source>
        <dbReference type="EMBL" id="RSL33508.1"/>
    </source>
</evidence>
<dbReference type="InterPro" id="IPR050929">
    <property type="entry name" value="PFKA"/>
</dbReference>
<organism evidence="8 9">
    <name type="scientific">Salibacterium salarium</name>
    <dbReference type="NCBI Taxonomy" id="284579"/>
    <lineage>
        <taxon>Bacteria</taxon>
        <taxon>Bacillati</taxon>
        <taxon>Bacillota</taxon>
        <taxon>Bacilli</taxon>
        <taxon>Bacillales</taxon>
        <taxon>Bacillaceae</taxon>
    </lineage>
</organism>
<dbReference type="AlphaFoldDB" id="A0A3R9P867"/>
<dbReference type="UniPathway" id="UPA00109">
    <property type="reaction ID" value="UER00182"/>
</dbReference>
<proteinExistence type="inferred from homology"/>
<dbReference type="Proteomes" id="UP000275076">
    <property type="component" value="Unassembled WGS sequence"/>
</dbReference>
<sequence length="392" mass="43311">MKHIAIGQAGGPTAVINATLSGFVRALYKDHSLTFVCNGYEGLANKKFFHADKEIIENLLAHEKVPGAFLGAGRYVFDDKQIYHSVHNLRERGVDTLVFIGGNGTMEALQRIKEEAYRQSYPLQVLGLPKTVDNDLGGTDHAPGFGSAARYVAQATRDIGRDLQAMCNFEQVRILETMGRNSGWLAAASGLLKEDKQDGPHFIALPEKRLNPEWLLQSIEVALQDHGFALIVVSEGVVWEQGSQVEKDKVQGRSVLGGVSKEIEGMIKKNMDVMVRSELLGMNQRSFSGAVSAVDFEEAVKVGETGALWVTQGETDIMVSLQRSQHAAYEITYEPLLLKTIVQNGERSLPQPFLDDQSAYNEWLRPLVGFDLQTYPPPLKRGETTHVQSESK</sequence>
<dbReference type="GO" id="GO:0046872">
    <property type="term" value="F:metal ion binding"/>
    <property type="evidence" value="ECO:0007669"/>
    <property type="project" value="UniProtKB-KW"/>
</dbReference>
<dbReference type="Pfam" id="PF00365">
    <property type="entry name" value="PFK"/>
    <property type="match status" value="1"/>
</dbReference>
<evidence type="ECO:0000256" key="3">
    <source>
        <dbReference type="ARBA" id="ARBA00022723"/>
    </source>
</evidence>
<keyword evidence="4" id="KW-0418">Kinase</keyword>
<reference evidence="8 9" key="1">
    <citation type="submission" date="2018-10" db="EMBL/GenBank/DDBJ databases">
        <title>Draft genome sequence of Bacillus salarius IM0101, isolated from a hypersaline soil in Inner Mongolia, China.</title>
        <authorList>
            <person name="Yamprayoonswat W."/>
            <person name="Boonvisut S."/>
            <person name="Jumpathong W."/>
            <person name="Sittihan S."/>
            <person name="Ruangsuj P."/>
            <person name="Wanthongcharoen S."/>
            <person name="Thongpramul N."/>
            <person name="Pimmason S."/>
            <person name="Yu B."/>
            <person name="Yasawong M."/>
        </authorList>
    </citation>
    <scope>NUCLEOTIDE SEQUENCE [LARGE SCALE GENOMIC DNA]</scope>
    <source>
        <strain evidence="8 9">IM0101</strain>
    </source>
</reference>
<comment type="caution">
    <text evidence="8">The sequence shown here is derived from an EMBL/GenBank/DDBJ whole genome shotgun (WGS) entry which is preliminary data.</text>
</comment>
<dbReference type="PRINTS" id="PR00476">
    <property type="entry name" value="PHFRCTKINASE"/>
</dbReference>
<feature type="domain" description="Phosphofructokinase" evidence="7">
    <location>
        <begin position="4"/>
        <end position="295"/>
    </location>
</feature>
<protein>
    <submittedName>
        <fullName evidence="8">Diphosphate--fructose-6-phosphate 1-phosphotransferase</fullName>
        <ecNumber evidence="8">2.7.1.90</ecNumber>
    </submittedName>
</protein>
<dbReference type="Gene3D" id="3.40.50.460">
    <property type="entry name" value="Phosphofructokinase domain"/>
    <property type="match status" value="1"/>
</dbReference>
<dbReference type="PANTHER" id="PTHR45770">
    <property type="entry name" value="ATP-DEPENDENT 6-PHOSPHOFRUCTOKINASE 1"/>
    <property type="match status" value="1"/>
</dbReference>
<dbReference type="RefSeq" id="WP_125555568.1">
    <property type="nucleotide sequence ID" value="NZ_RBVX01000007.1"/>
</dbReference>
<accession>A0A3R9P867</accession>
<evidence type="ECO:0000259" key="7">
    <source>
        <dbReference type="Pfam" id="PF00365"/>
    </source>
</evidence>
<evidence type="ECO:0000256" key="5">
    <source>
        <dbReference type="ARBA" id="ARBA00022842"/>
    </source>
</evidence>
<keyword evidence="9" id="KW-1185">Reference proteome</keyword>
<dbReference type="InterPro" id="IPR022953">
    <property type="entry name" value="ATP_PFK"/>
</dbReference>
<comment type="similarity">
    <text evidence="6">Belongs to the phosphofructokinase type A (PFKA) family.</text>
</comment>
<dbReference type="PIRSF" id="PIRSF036483">
    <property type="entry name" value="PFK_XF0274"/>
    <property type="match status" value="1"/>
</dbReference>
<evidence type="ECO:0000313" key="9">
    <source>
        <dbReference type="Proteomes" id="UP000275076"/>
    </source>
</evidence>
<evidence type="ECO:0000256" key="1">
    <source>
        <dbReference type="ARBA" id="ARBA00001946"/>
    </source>
</evidence>
<dbReference type="GO" id="GO:0003872">
    <property type="term" value="F:6-phosphofructokinase activity"/>
    <property type="evidence" value="ECO:0007669"/>
    <property type="project" value="InterPro"/>
</dbReference>
<dbReference type="OrthoDB" id="9802503at2"/>
<keyword evidence="5" id="KW-0460">Magnesium</keyword>